<evidence type="ECO:0000256" key="2">
    <source>
        <dbReference type="ARBA" id="ARBA00022771"/>
    </source>
</evidence>
<keyword evidence="1" id="KW-0479">Metal-binding</keyword>
<keyword evidence="2 4" id="KW-0863">Zinc-finger</keyword>
<dbReference type="PROSITE" id="PS51039">
    <property type="entry name" value="ZF_AN1"/>
    <property type="match status" value="2"/>
</dbReference>
<reference evidence="7 8" key="1">
    <citation type="submission" date="2009-11" db="EMBL/GenBank/DDBJ databases">
        <title>Annotation of Allomyces macrogynus ATCC 38327.</title>
        <authorList>
            <consortium name="The Broad Institute Genome Sequencing Platform"/>
            <person name="Russ C."/>
            <person name="Cuomo C."/>
            <person name="Burger G."/>
            <person name="Gray M.W."/>
            <person name="Holland P.W.H."/>
            <person name="King N."/>
            <person name="Lang F.B.F."/>
            <person name="Roger A.J."/>
            <person name="Ruiz-Trillo I."/>
            <person name="Young S.K."/>
            <person name="Zeng Q."/>
            <person name="Gargeya S."/>
            <person name="Fitzgerald M."/>
            <person name="Haas B."/>
            <person name="Abouelleil A."/>
            <person name="Alvarado L."/>
            <person name="Arachchi H.M."/>
            <person name="Berlin A."/>
            <person name="Chapman S.B."/>
            <person name="Gearin G."/>
            <person name="Goldberg J."/>
            <person name="Griggs A."/>
            <person name="Gujja S."/>
            <person name="Hansen M."/>
            <person name="Heiman D."/>
            <person name="Howarth C."/>
            <person name="Larimer J."/>
            <person name="Lui A."/>
            <person name="MacDonald P.J.P."/>
            <person name="McCowen C."/>
            <person name="Montmayeur A."/>
            <person name="Murphy C."/>
            <person name="Neiman D."/>
            <person name="Pearson M."/>
            <person name="Priest M."/>
            <person name="Roberts A."/>
            <person name="Saif S."/>
            <person name="Shea T."/>
            <person name="Sisk P."/>
            <person name="Stolte C."/>
            <person name="Sykes S."/>
            <person name="Wortman J."/>
            <person name="Nusbaum C."/>
            <person name="Birren B."/>
        </authorList>
    </citation>
    <scope>NUCLEOTIDE SEQUENCE [LARGE SCALE GENOMIC DNA]</scope>
    <source>
        <strain evidence="7 8">ATCC 38327</strain>
    </source>
</reference>
<sequence length="257" mass="27326">MELPTLGKQCSRADCAQLDFLPIQCTHCRQPFCKDHVQPDDHACDALPAPAIASGHAPTAKVQCGVATCTTADFQMVVPCAQCQGQFCLAHRHADQHACVRVGGDTDPNAKARALLQKHFPGSTTSSSAAAPAATTTTSSATPRPVPKKKLPILELMKLKQKAQGDAKTPPAQRSYHAVHLPNSTVAVRYFPKSASVGRVLDTAFALTGMNWKSTVATHDVFLVVEDDVRLPTNAVWSEVVSDGATVVLKVVPKSNA</sequence>
<evidence type="ECO:0000259" key="6">
    <source>
        <dbReference type="PROSITE" id="PS51039"/>
    </source>
</evidence>
<proteinExistence type="predicted"/>
<dbReference type="AlphaFoldDB" id="A0A0L0S566"/>
<feature type="domain" description="AN1-type" evidence="6">
    <location>
        <begin position="58"/>
        <end position="107"/>
    </location>
</feature>
<feature type="domain" description="AN1-type" evidence="6">
    <location>
        <begin position="4"/>
        <end position="52"/>
    </location>
</feature>
<dbReference type="Pfam" id="PF01428">
    <property type="entry name" value="zf-AN1"/>
    <property type="match status" value="2"/>
</dbReference>
<dbReference type="PANTHER" id="PTHR14677:SF20">
    <property type="entry name" value="ZINC FINGER AN1-TYPE CONTAINING 2A-RELATED"/>
    <property type="match status" value="1"/>
</dbReference>
<feature type="region of interest" description="Disordered" evidence="5">
    <location>
        <begin position="121"/>
        <end position="147"/>
    </location>
</feature>
<dbReference type="SUPFAM" id="SSF118310">
    <property type="entry name" value="AN1-like Zinc finger"/>
    <property type="match status" value="2"/>
</dbReference>
<gene>
    <name evidence="7" type="ORF">AMAG_18059</name>
</gene>
<dbReference type="GO" id="GO:0008270">
    <property type="term" value="F:zinc ion binding"/>
    <property type="evidence" value="ECO:0007669"/>
    <property type="project" value="UniProtKB-KW"/>
</dbReference>
<reference evidence="8" key="2">
    <citation type="submission" date="2009-11" db="EMBL/GenBank/DDBJ databases">
        <title>The Genome Sequence of Allomyces macrogynus strain ATCC 38327.</title>
        <authorList>
            <consortium name="The Broad Institute Genome Sequencing Platform"/>
            <person name="Russ C."/>
            <person name="Cuomo C."/>
            <person name="Shea T."/>
            <person name="Young S.K."/>
            <person name="Zeng Q."/>
            <person name="Koehrsen M."/>
            <person name="Haas B."/>
            <person name="Borodovsky M."/>
            <person name="Guigo R."/>
            <person name="Alvarado L."/>
            <person name="Berlin A."/>
            <person name="Borenstein D."/>
            <person name="Chen Z."/>
            <person name="Engels R."/>
            <person name="Freedman E."/>
            <person name="Gellesch M."/>
            <person name="Goldberg J."/>
            <person name="Griggs A."/>
            <person name="Gujja S."/>
            <person name="Heiman D."/>
            <person name="Hepburn T."/>
            <person name="Howarth C."/>
            <person name="Jen D."/>
            <person name="Larson L."/>
            <person name="Lewis B."/>
            <person name="Mehta T."/>
            <person name="Park D."/>
            <person name="Pearson M."/>
            <person name="Roberts A."/>
            <person name="Saif S."/>
            <person name="Shenoy N."/>
            <person name="Sisk P."/>
            <person name="Stolte C."/>
            <person name="Sykes S."/>
            <person name="Walk T."/>
            <person name="White J."/>
            <person name="Yandava C."/>
            <person name="Burger G."/>
            <person name="Gray M.W."/>
            <person name="Holland P.W.H."/>
            <person name="King N."/>
            <person name="Lang F.B.F."/>
            <person name="Roger A.J."/>
            <person name="Ruiz-Trillo I."/>
            <person name="Lander E."/>
            <person name="Nusbaum C."/>
        </authorList>
    </citation>
    <scope>NUCLEOTIDE SEQUENCE [LARGE SCALE GENOMIC DNA]</scope>
    <source>
        <strain evidence="8">ATCC 38327</strain>
    </source>
</reference>
<protein>
    <recommendedName>
        <fullName evidence="6">AN1-type domain-containing protein</fullName>
    </recommendedName>
</protein>
<dbReference type="VEuPathDB" id="FungiDB:AMAG_18059"/>
<dbReference type="GO" id="GO:0005737">
    <property type="term" value="C:cytoplasm"/>
    <property type="evidence" value="ECO:0007669"/>
    <property type="project" value="TreeGrafter"/>
</dbReference>
<evidence type="ECO:0000313" key="7">
    <source>
        <dbReference type="EMBL" id="KNE57504.1"/>
    </source>
</evidence>
<feature type="compositionally biased region" description="Low complexity" evidence="5">
    <location>
        <begin position="123"/>
        <end position="143"/>
    </location>
</feature>
<evidence type="ECO:0000313" key="8">
    <source>
        <dbReference type="Proteomes" id="UP000054350"/>
    </source>
</evidence>
<dbReference type="Gene3D" id="4.10.1110.10">
    <property type="entry name" value="AN1-like Zinc finger"/>
    <property type="match status" value="2"/>
</dbReference>
<dbReference type="OrthoDB" id="431929at2759"/>
<keyword evidence="8" id="KW-1185">Reference proteome</keyword>
<name>A0A0L0S566_ALLM3</name>
<evidence type="ECO:0000256" key="5">
    <source>
        <dbReference type="SAM" id="MobiDB-lite"/>
    </source>
</evidence>
<keyword evidence="3" id="KW-0862">Zinc</keyword>
<dbReference type="Proteomes" id="UP000054350">
    <property type="component" value="Unassembled WGS sequence"/>
</dbReference>
<evidence type="ECO:0000256" key="3">
    <source>
        <dbReference type="ARBA" id="ARBA00022833"/>
    </source>
</evidence>
<dbReference type="OMA" id="KHIENNC"/>
<organism evidence="7 8">
    <name type="scientific">Allomyces macrogynus (strain ATCC 38327)</name>
    <name type="common">Allomyces javanicus var. macrogynus</name>
    <dbReference type="NCBI Taxonomy" id="578462"/>
    <lineage>
        <taxon>Eukaryota</taxon>
        <taxon>Fungi</taxon>
        <taxon>Fungi incertae sedis</taxon>
        <taxon>Blastocladiomycota</taxon>
        <taxon>Blastocladiomycetes</taxon>
        <taxon>Blastocladiales</taxon>
        <taxon>Blastocladiaceae</taxon>
        <taxon>Allomyces</taxon>
    </lineage>
</organism>
<evidence type="ECO:0000256" key="1">
    <source>
        <dbReference type="ARBA" id="ARBA00022723"/>
    </source>
</evidence>
<dbReference type="STRING" id="578462.A0A0L0S566"/>
<dbReference type="EMBL" id="GG745331">
    <property type="protein sequence ID" value="KNE57504.1"/>
    <property type="molecule type" value="Genomic_DNA"/>
</dbReference>
<dbReference type="InterPro" id="IPR000058">
    <property type="entry name" value="Znf_AN1"/>
</dbReference>
<accession>A0A0L0S566</accession>
<evidence type="ECO:0000256" key="4">
    <source>
        <dbReference type="PROSITE-ProRule" id="PRU00449"/>
    </source>
</evidence>
<dbReference type="eggNOG" id="KOG3183">
    <property type="taxonomic scope" value="Eukaryota"/>
</dbReference>
<dbReference type="InterPro" id="IPR035896">
    <property type="entry name" value="AN1-like_Znf"/>
</dbReference>
<dbReference type="PANTHER" id="PTHR14677">
    <property type="entry name" value="ARSENITE INDUCUBLE RNA ASSOCIATED PROTEIN AIP-1-RELATED"/>
    <property type="match status" value="1"/>
</dbReference>
<dbReference type="SMART" id="SM00154">
    <property type="entry name" value="ZnF_AN1"/>
    <property type="match status" value="2"/>
</dbReference>